<organism evidence="11 12">
    <name type="scientific">Cinara cedri</name>
    <dbReference type="NCBI Taxonomy" id="506608"/>
    <lineage>
        <taxon>Eukaryota</taxon>
        <taxon>Metazoa</taxon>
        <taxon>Ecdysozoa</taxon>
        <taxon>Arthropoda</taxon>
        <taxon>Hexapoda</taxon>
        <taxon>Insecta</taxon>
        <taxon>Pterygota</taxon>
        <taxon>Neoptera</taxon>
        <taxon>Paraneoptera</taxon>
        <taxon>Hemiptera</taxon>
        <taxon>Sternorrhyncha</taxon>
        <taxon>Aphidomorpha</taxon>
        <taxon>Aphidoidea</taxon>
        <taxon>Aphididae</taxon>
        <taxon>Lachninae</taxon>
        <taxon>Cinara</taxon>
    </lineage>
</organism>
<dbReference type="Proteomes" id="UP000325440">
    <property type="component" value="Unassembled WGS sequence"/>
</dbReference>
<accession>A0A5E4NI92</accession>
<dbReference type="PROSITE" id="PS00107">
    <property type="entry name" value="PROTEIN_KINASE_ATP"/>
    <property type="match status" value="1"/>
</dbReference>
<feature type="binding site" evidence="9">
    <location>
        <position position="813"/>
    </location>
    <ligand>
        <name>ATP</name>
        <dbReference type="ChEBI" id="CHEBI:30616"/>
    </ligand>
</feature>
<keyword evidence="6 9" id="KW-0067">ATP-binding</keyword>
<dbReference type="EMBL" id="CABPRJ010001936">
    <property type="protein sequence ID" value="VVC42068.1"/>
    <property type="molecule type" value="Genomic_DNA"/>
</dbReference>
<dbReference type="SMART" id="SM01331">
    <property type="entry name" value="DUF3635"/>
    <property type="match status" value="1"/>
</dbReference>
<evidence type="ECO:0000256" key="5">
    <source>
        <dbReference type="ARBA" id="ARBA00022777"/>
    </source>
</evidence>
<keyword evidence="12" id="KW-1185">Reference proteome</keyword>
<evidence type="ECO:0000259" key="10">
    <source>
        <dbReference type="PROSITE" id="PS50011"/>
    </source>
</evidence>
<dbReference type="InterPro" id="IPR011009">
    <property type="entry name" value="Kinase-like_dom_sf"/>
</dbReference>
<dbReference type="GO" id="GO:0005524">
    <property type="term" value="F:ATP binding"/>
    <property type="evidence" value="ECO:0007669"/>
    <property type="project" value="UniProtKB-UniRule"/>
</dbReference>
<sequence>MPYSSDTSQFGTLKTYGKSRYTQVYGQNDDFDKFFGIEDVLKTTFISPEQTDSTKRFKNVKNPGNKVNTYSEWWPSKNCSTVKKKNYGISFNKKIKKSNYSNIAGNSKGSPISIKKSKKPYNFPKKVVCSTPLQRASPFIYTNKFNIASISSKKKKIKYGRKKNLGNIFNSSYYSLEVISSSDDTYSSDPNLSPMTNNKHRLIDKSVQLSGSHHLQPPNKEFILNNKYITNATSGYDELETEKYYKPNLNKPDKSKSSKKKKRSTSKEKTFKWCINTMDILHKKIPSTFEELSNTSYSIEEITNLEKSLMNQNCESLTVFHETKNYIKQNNPPAFPDLISRESLQSIKTTSVSSPGEDYFSATDEAIKCPQTYIANESKLSNNSLYVSCHQLVENHGSLKSASIIDFNVSEDDQISIDKSKNVNHKLSELACDNYTCTIENVESFALNKSCFNQDNTNKSSENAFNIESTNDIVLSMINKSNGSVVFNENSFESVENINLSSDKIVPSASDLFVLSNITNMLSDITIDQSANMYKQNPMDSKENTILMATSSKHFFKNNSLKHNNIHAKSNISYNNKNILNQSLHTPFELCEYLDNTVVCHSDFSKLNVNMKNESINSNNSFIVTNNASFDFDNISTINYKEDTMYGDHTNVSYDVSDELQSITCNVSKNRKKRYASRFNICVNDIIENPTDDNQIKEQNPPLLLEPGKKWRRSMIGILKKQSIDSNFHQSILDRSNIFKNSICRSSHSLNNSSGSENEIAKNYIFSMCNQQKPVSFESWLRPKLKRKWKKVGEGLYSEAFNYAMARTNTVVKIIPVEGDININNERQKMLFEISSELLIATALTELSSRNNWNKTHSFCKLKNLSCVQGKYPELLINLWTQYADDKGTDNDNPSILPEDQIFIILEMEDGGTNMEDFIFESATQALFGFIQLVFGLAVAEHHLNFEHRDLHTGNILVKKIATRKQIVYTLDGEIYSVQSYGIKITIIDFTLSRMTYNNKCIYNDLSVDFELFNGVIDDTSDYQFHIYPMMREENNNKWELFKPKTNIYWLHYVLDKMLTSVHYKNTKQSIHKTGLDNLQKLKDAILSFESVKLFSESDIILNFLK</sequence>
<evidence type="ECO:0000256" key="3">
    <source>
        <dbReference type="ARBA" id="ARBA00022679"/>
    </source>
</evidence>
<dbReference type="GO" id="GO:0072354">
    <property type="term" value="F:histone H3T3 kinase activity"/>
    <property type="evidence" value="ECO:0007669"/>
    <property type="project" value="TreeGrafter"/>
</dbReference>
<evidence type="ECO:0000313" key="11">
    <source>
        <dbReference type="EMBL" id="VVC42068.1"/>
    </source>
</evidence>
<dbReference type="Gene3D" id="1.10.510.10">
    <property type="entry name" value="Transferase(Phosphotransferase) domain 1"/>
    <property type="match status" value="1"/>
</dbReference>
<dbReference type="EC" id="2.7.11.1" evidence="1"/>
<evidence type="ECO:0000256" key="1">
    <source>
        <dbReference type="ARBA" id="ARBA00012513"/>
    </source>
</evidence>
<keyword evidence="3" id="KW-0808">Transferase</keyword>
<dbReference type="PANTHER" id="PTHR24419:SF18">
    <property type="entry name" value="SERINE_THREONINE-PROTEIN KINASE HASPIN"/>
    <property type="match status" value="1"/>
</dbReference>
<dbReference type="OrthoDB" id="21018at2759"/>
<evidence type="ECO:0000256" key="6">
    <source>
        <dbReference type="ARBA" id="ARBA00022840"/>
    </source>
</evidence>
<dbReference type="AlphaFoldDB" id="A0A5E4NI92"/>
<comment type="catalytic activity">
    <reaction evidence="8">
        <text>L-seryl-[protein] + ATP = O-phospho-L-seryl-[protein] + ADP + H(+)</text>
        <dbReference type="Rhea" id="RHEA:17989"/>
        <dbReference type="Rhea" id="RHEA-COMP:9863"/>
        <dbReference type="Rhea" id="RHEA-COMP:11604"/>
        <dbReference type="ChEBI" id="CHEBI:15378"/>
        <dbReference type="ChEBI" id="CHEBI:29999"/>
        <dbReference type="ChEBI" id="CHEBI:30616"/>
        <dbReference type="ChEBI" id="CHEBI:83421"/>
        <dbReference type="ChEBI" id="CHEBI:456216"/>
        <dbReference type="EC" id="2.7.11.1"/>
    </reaction>
</comment>
<evidence type="ECO:0000256" key="4">
    <source>
        <dbReference type="ARBA" id="ARBA00022741"/>
    </source>
</evidence>
<keyword evidence="5 11" id="KW-0418">Kinase</keyword>
<name>A0A5E4NI92_9HEMI</name>
<proteinExistence type="predicted"/>
<protein>
    <recommendedName>
        <fullName evidence="1">non-specific serine/threonine protein kinase</fullName>
        <ecNumber evidence="1">2.7.11.1</ecNumber>
    </recommendedName>
</protein>
<keyword evidence="2" id="KW-0723">Serine/threonine-protein kinase</keyword>
<comment type="catalytic activity">
    <reaction evidence="7">
        <text>L-threonyl-[protein] + ATP = O-phospho-L-threonyl-[protein] + ADP + H(+)</text>
        <dbReference type="Rhea" id="RHEA:46608"/>
        <dbReference type="Rhea" id="RHEA-COMP:11060"/>
        <dbReference type="Rhea" id="RHEA-COMP:11605"/>
        <dbReference type="ChEBI" id="CHEBI:15378"/>
        <dbReference type="ChEBI" id="CHEBI:30013"/>
        <dbReference type="ChEBI" id="CHEBI:30616"/>
        <dbReference type="ChEBI" id="CHEBI:61977"/>
        <dbReference type="ChEBI" id="CHEBI:456216"/>
        <dbReference type="EC" id="2.7.11.1"/>
    </reaction>
</comment>
<evidence type="ECO:0000313" key="12">
    <source>
        <dbReference type="Proteomes" id="UP000325440"/>
    </source>
</evidence>
<evidence type="ECO:0000256" key="8">
    <source>
        <dbReference type="ARBA" id="ARBA00048679"/>
    </source>
</evidence>
<dbReference type="Gene3D" id="3.30.200.20">
    <property type="entry name" value="Phosphorylase Kinase, domain 1"/>
    <property type="match status" value="1"/>
</dbReference>
<dbReference type="InterPro" id="IPR000719">
    <property type="entry name" value="Prot_kinase_dom"/>
</dbReference>
<gene>
    <name evidence="11" type="ORF">CINCED_3A019050</name>
</gene>
<dbReference type="GO" id="GO:0035556">
    <property type="term" value="P:intracellular signal transduction"/>
    <property type="evidence" value="ECO:0007669"/>
    <property type="project" value="TreeGrafter"/>
</dbReference>
<evidence type="ECO:0000256" key="9">
    <source>
        <dbReference type="PROSITE-ProRule" id="PRU10141"/>
    </source>
</evidence>
<dbReference type="PANTHER" id="PTHR24419">
    <property type="entry name" value="INTERLEUKIN-1 RECEPTOR-ASSOCIATED KINASE"/>
    <property type="match status" value="1"/>
</dbReference>
<dbReference type="SUPFAM" id="SSF56112">
    <property type="entry name" value="Protein kinase-like (PK-like)"/>
    <property type="match status" value="1"/>
</dbReference>
<dbReference type="GO" id="GO:0005634">
    <property type="term" value="C:nucleus"/>
    <property type="evidence" value="ECO:0007669"/>
    <property type="project" value="TreeGrafter"/>
</dbReference>
<dbReference type="InterPro" id="IPR024604">
    <property type="entry name" value="GSG2_C"/>
</dbReference>
<dbReference type="InterPro" id="IPR017441">
    <property type="entry name" value="Protein_kinase_ATP_BS"/>
</dbReference>
<dbReference type="PROSITE" id="PS50011">
    <property type="entry name" value="PROTEIN_KINASE_DOM"/>
    <property type="match status" value="1"/>
</dbReference>
<evidence type="ECO:0000256" key="7">
    <source>
        <dbReference type="ARBA" id="ARBA00047899"/>
    </source>
</evidence>
<dbReference type="Pfam" id="PF12330">
    <property type="entry name" value="Haspin_kinase"/>
    <property type="match status" value="1"/>
</dbReference>
<dbReference type="GO" id="GO:0000278">
    <property type="term" value="P:mitotic cell cycle"/>
    <property type="evidence" value="ECO:0007669"/>
    <property type="project" value="TreeGrafter"/>
</dbReference>
<keyword evidence="4 9" id="KW-0547">Nucleotide-binding</keyword>
<evidence type="ECO:0000256" key="2">
    <source>
        <dbReference type="ARBA" id="ARBA00022527"/>
    </source>
</evidence>
<reference evidence="11 12" key="1">
    <citation type="submission" date="2019-08" db="EMBL/GenBank/DDBJ databases">
        <authorList>
            <person name="Alioto T."/>
            <person name="Alioto T."/>
            <person name="Gomez Garrido J."/>
        </authorList>
    </citation>
    <scope>NUCLEOTIDE SEQUENCE [LARGE SCALE GENOMIC DNA]</scope>
</reference>
<dbReference type="GO" id="GO:0005737">
    <property type="term" value="C:cytoplasm"/>
    <property type="evidence" value="ECO:0007669"/>
    <property type="project" value="TreeGrafter"/>
</dbReference>
<feature type="domain" description="Protein kinase" evidence="10">
    <location>
        <begin position="786"/>
        <end position="1106"/>
    </location>
</feature>